<dbReference type="CDD" id="cd00685">
    <property type="entry name" value="Trans_IPPS_HT"/>
    <property type="match status" value="1"/>
</dbReference>
<dbReference type="GO" id="GO:0046872">
    <property type="term" value="F:metal ion binding"/>
    <property type="evidence" value="ECO:0007669"/>
    <property type="project" value="UniProtKB-KW"/>
</dbReference>
<dbReference type="PROSITE" id="PS00723">
    <property type="entry name" value="POLYPRENYL_SYNTHASE_1"/>
    <property type="match status" value="1"/>
</dbReference>
<gene>
    <name evidence="9" type="primary">ispA</name>
    <name evidence="9" type="ORF">RNA01_26080</name>
</gene>
<evidence type="ECO:0000256" key="3">
    <source>
        <dbReference type="ARBA" id="ARBA00022679"/>
    </source>
</evidence>
<dbReference type="FunFam" id="1.10.600.10:FF:000001">
    <property type="entry name" value="Geranylgeranyl diphosphate synthase"/>
    <property type="match status" value="1"/>
</dbReference>
<dbReference type="InterPro" id="IPR008949">
    <property type="entry name" value="Isoprenoid_synthase_dom_sf"/>
</dbReference>
<keyword evidence="3 8" id="KW-0808">Transferase</keyword>
<protein>
    <recommendedName>
        <fullName evidence="7">Probable farnesyl diphosphate synthase</fullName>
    </recommendedName>
</protein>
<evidence type="ECO:0000256" key="7">
    <source>
        <dbReference type="ARBA" id="ARBA00069024"/>
    </source>
</evidence>
<evidence type="ECO:0000256" key="1">
    <source>
        <dbReference type="ARBA" id="ARBA00001946"/>
    </source>
</evidence>
<evidence type="ECO:0000313" key="9">
    <source>
        <dbReference type="EMBL" id="GEO85676.1"/>
    </source>
</evidence>
<evidence type="ECO:0000313" key="10">
    <source>
        <dbReference type="Proteomes" id="UP000321717"/>
    </source>
</evidence>
<comment type="cofactor">
    <cofactor evidence="1">
        <name>Mg(2+)</name>
        <dbReference type="ChEBI" id="CHEBI:18420"/>
    </cofactor>
</comment>
<dbReference type="EMBL" id="BJZP01000012">
    <property type="protein sequence ID" value="GEO85676.1"/>
    <property type="molecule type" value="Genomic_DNA"/>
</dbReference>
<proteinExistence type="inferred from homology"/>
<dbReference type="PANTHER" id="PTHR43281">
    <property type="entry name" value="FARNESYL DIPHOSPHATE SYNTHASE"/>
    <property type="match status" value="1"/>
</dbReference>
<dbReference type="InterPro" id="IPR053378">
    <property type="entry name" value="Prenyl_diphosphate_synthase"/>
</dbReference>
<dbReference type="Gene3D" id="1.10.600.10">
    <property type="entry name" value="Farnesyl Diphosphate Synthase"/>
    <property type="match status" value="1"/>
</dbReference>
<dbReference type="AlphaFoldDB" id="A0A512HJP4"/>
<dbReference type="PROSITE" id="PS00444">
    <property type="entry name" value="POLYPRENYL_SYNTHASE_2"/>
    <property type="match status" value="1"/>
</dbReference>
<name>A0A512HJP4_9HYPH</name>
<reference evidence="9 10" key="1">
    <citation type="submission" date="2019-07" db="EMBL/GenBank/DDBJ databases">
        <title>Whole genome shotgun sequence of Rhizobium naphthalenivorans NBRC 107585.</title>
        <authorList>
            <person name="Hosoyama A."/>
            <person name="Uohara A."/>
            <person name="Ohji S."/>
            <person name="Ichikawa N."/>
        </authorList>
    </citation>
    <scope>NUCLEOTIDE SEQUENCE [LARGE SCALE GENOMIC DNA]</scope>
    <source>
        <strain evidence="9 10">NBRC 107585</strain>
    </source>
</reference>
<comment type="caution">
    <text evidence="9">The sequence shown here is derived from an EMBL/GenBank/DDBJ whole genome shotgun (WGS) entry which is preliminary data.</text>
</comment>
<dbReference type="GO" id="GO:0005737">
    <property type="term" value="C:cytoplasm"/>
    <property type="evidence" value="ECO:0007669"/>
    <property type="project" value="UniProtKB-ARBA"/>
</dbReference>
<dbReference type="NCBIfam" id="NF045485">
    <property type="entry name" value="FPPsyn"/>
    <property type="match status" value="1"/>
</dbReference>
<dbReference type="Proteomes" id="UP000321717">
    <property type="component" value="Unassembled WGS sequence"/>
</dbReference>
<dbReference type="OrthoDB" id="9805316at2"/>
<keyword evidence="10" id="KW-1185">Reference proteome</keyword>
<dbReference type="GO" id="GO:0004659">
    <property type="term" value="F:prenyltransferase activity"/>
    <property type="evidence" value="ECO:0007669"/>
    <property type="project" value="InterPro"/>
</dbReference>
<evidence type="ECO:0000256" key="4">
    <source>
        <dbReference type="ARBA" id="ARBA00022723"/>
    </source>
</evidence>
<evidence type="ECO:0000256" key="2">
    <source>
        <dbReference type="ARBA" id="ARBA00006706"/>
    </source>
</evidence>
<keyword evidence="6" id="KW-0414">Isoprene biosynthesis</keyword>
<organism evidence="9 10">
    <name type="scientific">Ciceribacter naphthalenivorans</name>
    <dbReference type="NCBI Taxonomy" id="1118451"/>
    <lineage>
        <taxon>Bacteria</taxon>
        <taxon>Pseudomonadati</taxon>
        <taxon>Pseudomonadota</taxon>
        <taxon>Alphaproteobacteria</taxon>
        <taxon>Hyphomicrobiales</taxon>
        <taxon>Rhizobiaceae</taxon>
        <taxon>Ciceribacter</taxon>
    </lineage>
</organism>
<evidence type="ECO:0000256" key="8">
    <source>
        <dbReference type="RuleBase" id="RU004466"/>
    </source>
</evidence>
<keyword evidence="4" id="KW-0479">Metal-binding</keyword>
<dbReference type="PANTHER" id="PTHR43281:SF1">
    <property type="entry name" value="FARNESYL DIPHOSPHATE SYNTHASE"/>
    <property type="match status" value="1"/>
</dbReference>
<dbReference type="InterPro" id="IPR000092">
    <property type="entry name" value="Polyprenyl_synt"/>
</dbReference>
<evidence type="ECO:0000256" key="6">
    <source>
        <dbReference type="ARBA" id="ARBA00023229"/>
    </source>
</evidence>
<sequence length="300" mass="31946">MTPFEAKLNTVAKRTETLLEQLLSEEARPQEVTRPARLAEAMRYGALNGGKRLRPFLVFESAAMFGGDEMAALRVGAALECLHSYSLVHDDLPAMDDDDLRRGKPTVHIAYDEATAILAGDALLTYAFDIIAAPETQIVDRAKIELVLALARAAGVGGMAGGQALDLAAEKQAPDVHGIVMLQAMKTGALIRFACEAGAVIAGASEDDRDRMRRFGEIIGRAFQLADDLLDLTSDAATLGKAAGKDAARGKGTLVALRGQAWVEAELDRLVDEASALIAVYGERAATLIEAARFVANRKA</sequence>
<evidence type="ECO:0000256" key="5">
    <source>
        <dbReference type="ARBA" id="ARBA00022842"/>
    </source>
</evidence>
<accession>A0A512HJP4</accession>
<dbReference type="InterPro" id="IPR033749">
    <property type="entry name" value="Polyprenyl_synt_CS"/>
</dbReference>
<dbReference type="SFLD" id="SFLDS00005">
    <property type="entry name" value="Isoprenoid_Synthase_Type_I"/>
    <property type="match status" value="1"/>
</dbReference>
<dbReference type="RefSeq" id="WP_147180647.1">
    <property type="nucleotide sequence ID" value="NZ_BJZP01000012.1"/>
</dbReference>
<dbReference type="SUPFAM" id="SSF48576">
    <property type="entry name" value="Terpenoid synthases"/>
    <property type="match status" value="1"/>
</dbReference>
<comment type="similarity">
    <text evidence="2 8">Belongs to the FPP/GGPP synthase family.</text>
</comment>
<dbReference type="SFLD" id="SFLDG01017">
    <property type="entry name" value="Polyprenyl_Transferase_Like"/>
    <property type="match status" value="1"/>
</dbReference>
<dbReference type="Pfam" id="PF00348">
    <property type="entry name" value="polyprenyl_synt"/>
    <property type="match status" value="1"/>
</dbReference>
<dbReference type="GO" id="GO:0016114">
    <property type="term" value="P:terpenoid biosynthetic process"/>
    <property type="evidence" value="ECO:0007669"/>
    <property type="project" value="UniProtKB-ARBA"/>
</dbReference>
<keyword evidence="5" id="KW-0460">Magnesium</keyword>